<name>A0ABY4H7R2_9BACI</name>
<keyword evidence="1" id="KW-0472">Membrane</keyword>
<evidence type="ECO:0000313" key="2">
    <source>
        <dbReference type="EMBL" id="UOR10639.1"/>
    </source>
</evidence>
<feature type="transmembrane region" description="Helical" evidence="1">
    <location>
        <begin position="47"/>
        <end position="68"/>
    </location>
</feature>
<dbReference type="Gene3D" id="2.50.20.10">
    <property type="entry name" value="Lipoprotein localisation LolA/LolB/LppX"/>
    <property type="match status" value="1"/>
</dbReference>
<evidence type="ECO:0000256" key="1">
    <source>
        <dbReference type="SAM" id="Phobius"/>
    </source>
</evidence>
<reference evidence="2" key="1">
    <citation type="submission" date="2022-04" db="EMBL/GenBank/DDBJ databases">
        <title>Halobacillus sp. isolated from saltern.</title>
        <authorList>
            <person name="Won M."/>
            <person name="Lee C.-M."/>
            <person name="Woen H.-Y."/>
            <person name="Kwon S.-W."/>
        </authorList>
    </citation>
    <scope>NUCLEOTIDE SEQUENCE</scope>
    <source>
        <strain evidence="2">SSHM10-5</strain>
    </source>
</reference>
<dbReference type="EMBL" id="CP095075">
    <property type="protein sequence ID" value="UOR10639.1"/>
    <property type="molecule type" value="Genomic_DNA"/>
</dbReference>
<sequence length="338" mass="39279">MNKLNNLKTKMDHSIFKGMHFEDENKKYVFNHIKKKKTSNIFQITKTYNIVLSLSVLFLTLFGLGYFITSQNGVFNGGQQENQNTEEPETMYIPPDKEENYDDMTKEDILTKMLNSVGHFQTAKGKFKYHIADTTYDVEYQLSLSNPFAGYSKVTRYGSEREKKVEYNYYNDKFIWEVSSENKTFEKVRHLIDISGEKLGMDQAFSKDEQGNNVTSYRGRPPIGSAKSSLFPYEIASNYTRNLSNWEIEKQNEILLEHNTVVLSGTLNEYASVKHKSSTFRFWVDKDTGILVKYETYNADNEVVNYLYTEKLEINVPIDNSVFEPKLDGYKPTTDKVE</sequence>
<keyword evidence="1" id="KW-0812">Transmembrane</keyword>
<protein>
    <recommendedName>
        <fullName evidence="4">MucB/RseB N-terminal domain-containing protein</fullName>
    </recommendedName>
</protein>
<dbReference type="Proteomes" id="UP000830326">
    <property type="component" value="Chromosome"/>
</dbReference>
<organism evidence="2 3">
    <name type="scientific">Halobacillus amylolyticus</name>
    <dbReference type="NCBI Taxonomy" id="2932259"/>
    <lineage>
        <taxon>Bacteria</taxon>
        <taxon>Bacillati</taxon>
        <taxon>Bacillota</taxon>
        <taxon>Bacilli</taxon>
        <taxon>Bacillales</taxon>
        <taxon>Bacillaceae</taxon>
        <taxon>Halobacillus</taxon>
    </lineage>
</organism>
<proteinExistence type="predicted"/>
<gene>
    <name evidence="2" type="ORF">MUO15_13340</name>
</gene>
<evidence type="ECO:0000313" key="3">
    <source>
        <dbReference type="Proteomes" id="UP000830326"/>
    </source>
</evidence>
<dbReference type="RefSeq" id="WP_245029839.1">
    <property type="nucleotide sequence ID" value="NZ_CP095075.1"/>
</dbReference>
<keyword evidence="3" id="KW-1185">Reference proteome</keyword>
<accession>A0ABY4H7R2</accession>
<evidence type="ECO:0008006" key="4">
    <source>
        <dbReference type="Google" id="ProtNLM"/>
    </source>
</evidence>
<keyword evidence="1" id="KW-1133">Transmembrane helix</keyword>